<dbReference type="InterPro" id="IPR001128">
    <property type="entry name" value="Cyt_P450"/>
</dbReference>
<evidence type="ECO:0000256" key="3">
    <source>
        <dbReference type="ARBA" id="ARBA00022617"/>
    </source>
</evidence>
<comment type="cofactor">
    <cofactor evidence="1 6">
        <name>heme</name>
        <dbReference type="ChEBI" id="CHEBI:30413"/>
    </cofactor>
</comment>
<dbReference type="Proteomes" id="UP000829685">
    <property type="component" value="Unassembled WGS sequence"/>
</dbReference>
<evidence type="ECO:0000313" key="8">
    <source>
        <dbReference type="EMBL" id="KAI1871761.1"/>
    </source>
</evidence>
<keyword evidence="5 6" id="KW-0408">Iron</keyword>
<dbReference type="PRINTS" id="PR00463">
    <property type="entry name" value="EP450I"/>
</dbReference>
<comment type="caution">
    <text evidence="8">The sequence shown here is derived from an EMBL/GenBank/DDBJ whole genome shotgun (WGS) entry which is preliminary data.</text>
</comment>
<dbReference type="GO" id="GO:0004497">
    <property type="term" value="F:monooxygenase activity"/>
    <property type="evidence" value="ECO:0007669"/>
    <property type="project" value="UniProtKB-KW"/>
</dbReference>
<dbReference type="InterPro" id="IPR036396">
    <property type="entry name" value="Cyt_P450_sf"/>
</dbReference>
<dbReference type="GO" id="GO:0005506">
    <property type="term" value="F:iron ion binding"/>
    <property type="evidence" value="ECO:0007669"/>
    <property type="project" value="InterPro"/>
</dbReference>
<name>A0A9P9WN55_9PEZI</name>
<dbReference type="FunFam" id="1.10.630.10:FF:000050">
    <property type="entry name" value="Cytochrome P450 monooxygenase"/>
    <property type="match status" value="1"/>
</dbReference>
<dbReference type="InterPro" id="IPR002401">
    <property type="entry name" value="Cyt_P450_E_grp-I"/>
</dbReference>
<feature type="binding site" description="axial binding residue" evidence="6">
    <location>
        <position position="467"/>
    </location>
    <ligand>
        <name>heme</name>
        <dbReference type="ChEBI" id="CHEBI:30413"/>
    </ligand>
    <ligandPart>
        <name>Fe</name>
        <dbReference type="ChEBI" id="CHEBI:18248"/>
    </ligandPart>
</feature>
<keyword evidence="7" id="KW-0503">Monooxygenase</keyword>
<dbReference type="PANTHER" id="PTHR24305:SF232">
    <property type="entry name" value="P450, PUTATIVE (EUROFUNG)-RELATED"/>
    <property type="match status" value="1"/>
</dbReference>
<dbReference type="PANTHER" id="PTHR24305">
    <property type="entry name" value="CYTOCHROME P450"/>
    <property type="match status" value="1"/>
</dbReference>
<dbReference type="PRINTS" id="PR00385">
    <property type="entry name" value="P450"/>
</dbReference>
<dbReference type="GO" id="GO:0016705">
    <property type="term" value="F:oxidoreductase activity, acting on paired donors, with incorporation or reduction of molecular oxygen"/>
    <property type="evidence" value="ECO:0007669"/>
    <property type="project" value="InterPro"/>
</dbReference>
<reference evidence="8" key="1">
    <citation type="submission" date="2021-03" db="EMBL/GenBank/DDBJ databases">
        <title>Revisited historic fungal species revealed as producer of novel bioactive compounds through whole genome sequencing and comparative genomics.</title>
        <authorList>
            <person name="Vignolle G.A."/>
            <person name="Hochenegger N."/>
            <person name="Mach R.L."/>
            <person name="Mach-Aigner A.R."/>
            <person name="Javad Rahimi M."/>
            <person name="Salim K.A."/>
            <person name="Chan C.M."/>
            <person name="Lim L.B.L."/>
            <person name="Cai F."/>
            <person name="Druzhinina I.S."/>
            <person name="U'Ren J.M."/>
            <person name="Derntl C."/>
        </authorList>
    </citation>
    <scope>NUCLEOTIDE SEQUENCE</scope>
    <source>
        <strain evidence="8">TUCIM 5799</strain>
    </source>
</reference>
<evidence type="ECO:0000256" key="1">
    <source>
        <dbReference type="ARBA" id="ARBA00001971"/>
    </source>
</evidence>
<protein>
    <recommendedName>
        <fullName evidence="10">Cytochrome P450</fullName>
    </recommendedName>
</protein>
<dbReference type="SUPFAM" id="SSF48264">
    <property type="entry name" value="Cytochrome P450"/>
    <property type="match status" value="1"/>
</dbReference>
<keyword evidence="4 6" id="KW-0479">Metal-binding</keyword>
<dbReference type="Gene3D" id="1.10.630.10">
    <property type="entry name" value="Cytochrome P450"/>
    <property type="match status" value="1"/>
</dbReference>
<comment type="similarity">
    <text evidence="2 7">Belongs to the cytochrome P450 family.</text>
</comment>
<evidence type="ECO:0000256" key="5">
    <source>
        <dbReference type="ARBA" id="ARBA00023004"/>
    </source>
</evidence>
<keyword evidence="3 6" id="KW-0349">Heme</keyword>
<evidence type="ECO:0000313" key="9">
    <source>
        <dbReference type="Proteomes" id="UP000829685"/>
    </source>
</evidence>
<organism evidence="8 9">
    <name type="scientific">Neoarthrinium moseri</name>
    <dbReference type="NCBI Taxonomy" id="1658444"/>
    <lineage>
        <taxon>Eukaryota</taxon>
        <taxon>Fungi</taxon>
        <taxon>Dikarya</taxon>
        <taxon>Ascomycota</taxon>
        <taxon>Pezizomycotina</taxon>
        <taxon>Sordariomycetes</taxon>
        <taxon>Xylariomycetidae</taxon>
        <taxon>Amphisphaeriales</taxon>
        <taxon>Apiosporaceae</taxon>
        <taxon>Neoarthrinium</taxon>
    </lineage>
</organism>
<dbReference type="Pfam" id="PF00067">
    <property type="entry name" value="p450"/>
    <property type="match status" value="1"/>
</dbReference>
<proteinExistence type="inferred from homology"/>
<dbReference type="AlphaFoldDB" id="A0A9P9WN55"/>
<evidence type="ECO:0000256" key="7">
    <source>
        <dbReference type="RuleBase" id="RU000461"/>
    </source>
</evidence>
<evidence type="ECO:0000256" key="4">
    <source>
        <dbReference type="ARBA" id="ARBA00022723"/>
    </source>
</evidence>
<sequence>MPKTSFDHDGLLSLLQVDRLGDTKISPYTVVVAICVSFLWYRLLRNKFKNGLADLPGPPLASWTRFWMLWDVNKGGHMYTMRELHRVHGPIVRIAPNNVSIADSAAIKSIYSPSAKFTKSEFYDVMNFRMDGKLNEGNIFAVRDEAKHTEAKRQFASLYSPRKLLTYEKRVDETSHLFFTLLNERFAKDGVKFNLGEWLQFYAFDVVAQITFSDHLGFLREGKDIDGVIHFLYTFNRYSSTVAQYPILHSLLLANPIVEWLSDPTRNNPVINFVQSILKERNDSTETNHVDMIQDLNEMRKNNPEKVPAHRVVDMCAGNILAGSDTTGIALRALLHLLLTNPRCYKKLRDEIDEKDKEGALSSPIQMNEASDLPFLQACLKESMRMHPSVGMSLERLVPKGGATICDRYFPEGTVVGVNPFVVGRDTTVYGDDVDVFRPERWIGVTHEQNILMERNLLAFGAGKRLCLGKHVSLLEMTKLVPELIRRFDIQLEGSENLEILDYWFSFQRGLTCSITARAKSG</sequence>
<dbReference type="PROSITE" id="PS00086">
    <property type="entry name" value="CYTOCHROME_P450"/>
    <property type="match status" value="1"/>
</dbReference>
<keyword evidence="9" id="KW-1185">Reference proteome</keyword>
<dbReference type="InterPro" id="IPR017972">
    <property type="entry name" value="Cyt_P450_CS"/>
</dbReference>
<dbReference type="EMBL" id="JAFIMR010000012">
    <property type="protein sequence ID" value="KAI1871761.1"/>
    <property type="molecule type" value="Genomic_DNA"/>
</dbReference>
<evidence type="ECO:0008006" key="10">
    <source>
        <dbReference type="Google" id="ProtNLM"/>
    </source>
</evidence>
<keyword evidence="7" id="KW-0560">Oxidoreductase</keyword>
<dbReference type="GO" id="GO:0020037">
    <property type="term" value="F:heme binding"/>
    <property type="evidence" value="ECO:0007669"/>
    <property type="project" value="InterPro"/>
</dbReference>
<dbReference type="InterPro" id="IPR050121">
    <property type="entry name" value="Cytochrome_P450_monoxygenase"/>
</dbReference>
<accession>A0A9P9WN55</accession>
<evidence type="ECO:0000256" key="6">
    <source>
        <dbReference type="PIRSR" id="PIRSR602401-1"/>
    </source>
</evidence>
<dbReference type="CDD" id="cd11060">
    <property type="entry name" value="CYP57A1-like"/>
    <property type="match status" value="1"/>
</dbReference>
<evidence type="ECO:0000256" key="2">
    <source>
        <dbReference type="ARBA" id="ARBA00010617"/>
    </source>
</evidence>
<gene>
    <name evidence="8" type="ORF">JX265_005747</name>
</gene>